<sequence length="101" mass="11457">MEITSSYQNQGKVLVIDVGTKFDFSKVEDFRNAYSELNDGVTHIAVDLSRTEYMDSSALGMLLNMQKTLAGKELSYSIENARPQVAKILKISRFDKKFEIK</sequence>
<comment type="caution">
    <text evidence="4">The sequence shown here is derived from an EMBL/GenBank/DDBJ whole genome shotgun (WGS) entry which is preliminary data.</text>
</comment>
<dbReference type="EMBL" id="JWLW01000004">
    <property type="protein sequence ID" value="KHT56744.1"/>
    <property type="molecule type" value="Genomic_DNA"/>
</dbReference>
<keyword evidence="5" id="KW-1185">Reference proteome</keyword>
<proteinExistence type="inferred from homology"/>
<protein>
    <recommendedName>
        <fullName evidence="2">Anti-sigma factor antagonist</fullName>
    </recommendedName>
</protein>
<gene>
    <name evidence="4" type="ORF">RJ41_02915</name>
</gene>
<accession>A0A0B3YFQ6</accession>
<dbReference type="Gene3D" id="3.30.750.24">
    <property type="entry name" value="STAS domain"/>
    <property type="match status" value="1"/>
</dbReference>
<dbReference type="GO" id="GO:0043856">
    <property type="term" value="F:anti-sigma factor antagonist activity"/>
    <property type="evidence" value="ECO:0007669"/>
    <property type="project" value="InterPro"/>
</dbReference>
<evidence type="ECO:0000313" key="4">
    <source>
        <dbReference type="EMBL" id="KHT56744.1"/>
    </source>
</evidence>
<evidence type="ECO:0000259" key="3">
    <source>
        <dbReference type="PROSITE" id="PS50801"/>
    </source>
</evidence>
<comment type="similarity">
    <text evidence="1 2">Belongs to the anti-sigma-factor antagonist family.</text>
</comment>
<name>A0A0B3YFQ6_9ALTE</name>
<dbReference type="PANTHER" id="PTHR33495">
    <property type="entry name" value="ANTI-SIGMA FACTOR ANTAGONIST TM_1081-RELATED-RELATED"/>
    <property type="match status" value="1"/>
</dbReference>
<dbReference type="CDD" id="cd07043">
    <property type="entry name" value="STAS_anti-anti-sigma_factors"/>
    <property type="match status" value="1"/>
</dbReference>
<evidence type="ECO:0000256" key="1">
    <source>
        <dbReference type="ARBA" id="ARBA00009013"/>
    </source>
</evidence>
<evidence type="ECO:0000256" key="2">
    <source>
        <dbReference type="RuleBase" id="RU003749"/>
    </source>
</evidence>
<dbReference type="InterPro" id="IPR036513">
    <property type="entry name" value="STAS_dom_sf"/>
</dbReference>
<dbReference type="AlphaFoldDB" id="A0A0B3YFQ6"/>
<evidence type="ECO:0000313" key="5">
    <source>
        <dbReference type="Proteomes" id="UP000031197"/>
    </source>
</evidence>
<dbReference type="OrthoDB" id="278639at2"/>
<dbReference type="SUPFAM" id="SSF52091">
    <property type="entry name" value="SpoIIaa-like"/>
    <property type="match status" value="1"/>
</dbReference>
<dbReference type="Pfam" id="PF01740">
    <property type="entry name" value="STAS"/>
    <property type="match status" value="1"/>
</dbReference>
<dbReference type="InterPro" id="IPR002645">
    <property type="entry name" value="STAS_dom"/>
</dbReference>
<organism evidence="4 5">
    <name type="scientific">Alteromonas marina</name>
    <dbReference type="NCBI Taxonomy" id="203795"/>
    <lineage>
        <taxon>Bacteria</taxon>
        <taxon>Pseudomonadati</taxon>
        <taxon>Pseudomonadota</taxon>
        <taxon>Gammaproteobacteria</taxon>
        <taxon>Alteromonadales</taxon>
        <taxon>Alteromonadaceae</taxon>
        <taxon>Alteromonas/Salinimonas group</taxon>
        <taxon>Alteromonas</taxon>
    </lineage>
</organism>
<reference evidence="4 5" key="1">
    <citation type="submission" date="2014-12" db="EMBL/GenBank/DDBJ databases">
        <title>Genome sequencing of Alteromonas marina AD001.</title>
        <authorList>
            <person name="Adrian T.G.S."/>
            <person name="Chan K.G."/>
        </authorList>
    </citation>
    <scope>NUCLEOTIDE SEQUENCE [LARGE SCALE GENOMIC DNA]</scope>
    <source>
        <strain evidence="4 5">AD001</strain>
    </source>
</reference>
<dbReference type="NCBIfam" id="TIGR00377">
    <property type="entry name" value="ant_ant_sig"/>
    <property type="match status" value="1"/>
</dbReference>
<dbReference type="PROSITE" id="PS50801">
    <property type="entry name" value="STAS"/>
    <property type="match status" value="1"/>
</dbReference>
<dbReference type="PANTHER" id="PTHR33495:SF15">
    <property type="entry name" value="STAS DOMAIN-CONTAINING PROTEIN"/>
    <property type="match status" value="1"/>
</dbReference>
<dbReference type="RefSeq" id="WP_039216765.1">
    <property type="nucleotide sequence ID" value="NZ_JWLW01000004.1"/>
</dbReference>
<dbReference type="Proteomes" id="UP000031197">
    <property type="component" value="Unassembled WGS sequence"/>
</dbReference>
<feature type="domain" description="STAS" evidence="3">
    <location>
        <begin position="3"/>
        <end position="101"/>
    </location>
</feature>
<dbReference type="InterPro" id="IPR003658">
    <property type="entry name" value="Anti-sigma_ant"/>
</dbReference>